<evidence type="ECO:0000256" key="1">
    <source>
        <dbReference type="ARBA" id="ARBA00004141"/>
    </source>
</evidence>
<evidence type="ECO:0000256" key="5">
    <source>
        <dbReference type="ARBA" id="ARBA00023136"/>
    </source>
</evidence>
<feature type="domain" description="Major facilitator superfamily (MFS) profile" evidence="8">
    <location>
        <begin position="127"/>
        <end position="568"/>
    </location>
</feature>
<feature type="transmembrane region" description="Helical" evidence="7">
    <location>
        <begin position="193"/>
        <end position="211"/>
    </location>
</feature>
<feature type="transmembrane region" description="Helical" evidence="7">
    <location>
        <begin position="285"/>
        <end position="302"/>
    </location>
</feature>
<protein>
    <recommendedName>
        <fullName evidence="8">Major facilitator superfamily (MFS) profile domain-containing protein</fullName>
    </recommendedName>
</protein>
<dbReference type="GO" id="GO:0000297">
    <property type="term" value="F:spermine transmembrane transporter activity"/>
    <property type="evidence" value="ECO:0007669"/>
    <property type="project" value="EnsemblFungi"/>
</dbReference>
<feature type="transmembrane region" description="Helical" evidence="7">
    <location>
        <begin position="358"/>
        <end position="377"/>
    </location>
</feature>
<feature type="compositionally biased region" description="Polar residues" evidence="6">
    <location>
        <begin position="42"/>
        <end position="51"/>
    </location>
</feature>
<dbReference type="PANTHER" id="PTHR23502:SF31">
    <property type="entry name" value="POLYAMINE TRANSPORTER 1"/>
    <property type="match status" value="1"/>
</dbReference>
<reference evidence="9" key="1">
    <citation type="submission" date="2013-12" db="EMBL/GenBank/DDBJ databases">
        <authorList>
            <person name="Genoscope - CEA"/>
        </authorList>
    </citation>
    <scope>NUCLEOTIDE SEQUENCE</scope>
    <source>
        <strain evidence="9">CBS 1993</strain>
    </source>
</reference>
<dbReference type="Proteomes" id="UP000019384">
    <property type="component" value="Unassembled WGS sequence"/>
</dbReference>
<dbReference type="GO" id="GO:0000329">
    <property type="term" value="C:fungal-type vacuole membrane"/>
    <property type="evidence" value="ECO:0007669"/>
    <property type="project" value="EnsemblFungi"/>
</dbReference>
<evidence type="ECO:0000256" key="3">
    <source>
        <dbReference type="ARBA" id="ARBA00022692"/>
    </source>
</evidence>
<evidence type="ECO:0000313" key="9">
    <source>
        <dbReference type="EMBL" id="CDK26967.1"/>
    </source>
</evidence>
<evidence type="ECO:0000256" key="4">
    <source>
        <dbReference type="ARBA" id="ARBA00022989"/>
    </source>
</evidence>
<reference evidence="9" key="2">
    <citation type="submission" date="2014-02" db="EMBL/GenBank/DDBJ databases">
        <title>Complete DNA sequence of /Kuraishia capsulata/ illustrates novel genomic features among budding yeasts (/Saccharomycotina/).</title>
        <authorList>
            <person name="Morales L."/>
            <person name="Noel B."/>
            <person name="Porcel B."/>
            <person name="Marcet-Houben M."/>
            <person name="Hullo M-F."/>
            <person name="Sacerdot C."/>
            <person name="Tekaia F."/>
            <person name="Leh-Louis V."/>
            <person name="Despons L."/>
            <person name="Khanna V."/>
            <person name="Aury J-M."/>
            <person name="Barbe V."/>
            <person name="Couloux A."/>
            <person name="Labadie K."/>
            <person name="Pelletier E."/>
            <person name="Souciet J-L."/>
            <person name="Boekhout T."/>
            <person name="Gabaldon T."/>
            <person name="Wincker P."/>
            <person name="Dujon B."/>
        </authorList>
    </citation>
    <scope>NUCLEOTIDE SEQUENCE</scope>
    <source>
        <strain evidence="9">CBS 1993</strain>
    </source>
</reference>
<feature type="transmembrane region" description="Helical" evidence="7">
    <location>
        <begin position="532"/>
        <end position="552"/>
    </location>
</feature>
<keyword evidence="3 7" id="KW-0812">Transmembrane</keyword>
<dbReference type="GeneID" id="34520351"/>
<dbReference type="HOGENOM" id="CLU_008455_11_4_1"/>
<dbReference type="GO" id="GO:0015847">
    <property type="term" value="P:putrescine transport"/>
    <property type="evidence" value="ECO:0007669"/>
    <property type="project" value="EnsemblFungi"/>
</dbReference>
<dbReference type="AlphaFoldDB" id="W6MPC7"/>
<dbReference type="STRING" id="1382522.W6MPC7"/>
<feature type="transmembrane region" description="Helical" evidence="7">
    <location>
        <begin position="125"/>
        <end position="152"/>
    </location>
</feature>
<dbReference type="RefSeq" id="XP_022458963.1">
    <property type="nucleotide sequence ID" value="XM_022603237.1"/>
</dbReference>
<evidence type="ECO:0000313" key="10">
    <source>
        <dbReference type="Proteomes" id="UP000019384"/>
    </source>
</evidence>
<evidence type="ECO:0000256" key="2">
    <source>
        <dbReference type="ARBA" id="ARBA00022448"/>
    </source>
</evidence>
<feature type="region of interest" description="Disordered" evidence="6">
    <location>
        <begin position="1"/>
        <end position="93"/>
    </location>
</feature>
<feature type="transmembrane region" description="Helical" evidence="7">
    <location>
        <begin position="397"/>
        <end position="414"/>
    </location>
</feature>
<evidence type="ECO:0000256" key="7">
    <source>
        <dbReference type="SAM" id="Phobius"/>
    </source>
</evidence>
<dbReference type="FunFam" id="1.20.1250.20:FF:000011">
    <property type="entry name" value="MFS multidrug transporter, putative"/>
    <property type="match status" value="1"/>
</dbReference>
<feature type="transmembrane region" description="Helical" evidence="7">
    <location>
        <begin position="158"/>
        <end position="181"/>
    </location>
</feature>
<gene>
    <name evidence="9" type="ORF">KUCA_T00002944001</name>
</gene>
<keyword evidence="2" id="KW-0813">Transport</keyword>
<feature type="transmembrane region" description="Helical" evidence="7">
    <location>
        <begin position="466"/>
        <end position="488"/>
    </location>
</feature>
<dbReference type="Pfam" id="PF07690">
    <property type="entry name" value="MFS_1"/>
    <property type="match status" value="1"/>
</dbReference>
<dbReference type="InterPro" id="IPR011701">
    <property type="entry name" value="MFS"/>
</dbReference>
<dbReference type="SUPFAM" id="SSF103473">
    <property type="entry name" value="MFS general substrate transporter"/>
    <property type="match status" value="1"/>
</dbReference>
<keyword evidence="10" id="KW-1185">Reference proteome</keyword>
<name>W6MPC7_9ASCO</name>
<feature type="transmembrane region" description="Helical" evidence="7">
    <location>
        <begin position="435"/>
        <end position="454"/>
    </location>
</feature>
<evidence type="ECO:0000259" key="8">
    <source>
        <dbReference type="PROSITE" id="PS50850"/>
    </source>
</evidence>
<sequence length="568" mass="62489">MPSDTDNYSTLSSKEQHGSLPESFTAEEPPTTYQPEAIKVARTNSRASQAESDPMLDRELSRRLTNADSVATDVRKQEESGEPIPPMGNGKPYPPPLPDSALYTVSYDGPDDPLHPHNWALRRKVIAVLSIGFHTFSVAFGSALFSSAIPYLDAQFHVASVVSTLGVSLYVLGFASGPILWAPLSELYGRKPVLVISIIITTCFHFGAAAAKDFQTIMLCRFFAGFFGAAPLAVVPASFADLFGNETRGYAVACFSMAVFVGPMLAPIAGGFISSSYLGWRWTEYIIGIMSAASIGFDLIFYEETHHPIILVEKARTIKRRTGIWGIHAPHDEFQLSIREIAEKNITRPLVMLFTEPVILLVTIYNAFIYGILYLFLTAYPIVFAEGYGFASGVAELPYIALIIGMLFGGIYIIHMEKFYLKMLKENGGKPVPEARLPGMIFGAVAFPIGLLWFTWTGNYHEHIHWIVPTLSGLFSGFGLIVIFIPSLNYIVDSYLIFAASALAGNTFLRSGFGAAFPMFASFMFHGMGTNWAGLLIGLFAAALIPVPLFFLKYGKRLRERSKYAFVL</sequence>
<dbReference type="CDD" id="cd17323">
    <property type="entry name" value="MFS_Tpo1_MDR_like"/>
    <property type="match status" value="1"/>
</dbReference>
<dbReference type="GO" id="GO:0033101">
    <property type="term" value="C:cellular bud membrane"/>
    <property type="evidence" value="ECO:0007669"/>
    <property type="project" value="EnsemblFungi"/>
</dbReference>
<dbReference type="InterPro" id="IPR036259">
    <property type="entry name" value="MFS_trans_sf"/>
</dbReference>
<accession>W6MPC7</accession>
<organism evidence="9 10">
    <name type="scientific">Kuraishia capsulata CBS 1993</name>
    <dbReference type="NCBI Taxonomy" id="1382522"/>
    <lineage>
        <taxon>Eukaryota</taxon>
        <taxon>Fungi</taxon>
        <taxon>Dikarya</taxon>
        <taxon>Ascomycota</taxon>
        <taxon>Saccharomycotina</taxon>
        <taxon>Pichiomycetes</taxon>
        <taxon>Pichiales</taxon>
        <taxon>Pichiaceae</taxon>
        <taxon>Kuraishia</taxon>
    </lineage>
</organism>
<dbReference type="InterPro" id="IPR020846">
    <property type="entry name" value="MFS_dom"/>
</dbReference>
<dbReference type="PANTHER" id="PTHR23502">
    <property type="entry name" value="MAJOR FACILITATOR SUPERFAMILY"/>
    <property type="match status" value="1"/>
</dbReference>
<dbReference type="Gene3D" id="1.20.1250.20">
    <property type="entry name" value="MFS general substrate transporter like domains"/>
    <property type="match status" value="1"/>
</dbReference>
<evidence type="ECO:0000256" key="6">
    <source>
        <dbReference type="SAM" id="MobiDB-lite"/>
    </source>
</evidence>
<comment type="subcellular location">
    <subcellularLocation>
        <location evidence="1">Membrane</location>
        <topology evidence="1">Multi-pass membrane protein</topology>
    </subcellularLocation>
</comment>
<keyword evidence="4 7" id="KW-1133">Transmembrane helix</keyword>
<feature type="compositionally biased region" description="Polar residues" evidence="6">
    <location>
        <begin position="1"/>
        <end position="13"/>
    </location>
</feature>
<feature type="transmembrane region" description="Helical" evidence="7">
    <location>
        <begin position="250"/>
        <end position="273"/>
    </location>
</feature>
<feature type="transmembrane region" description="Helical" evidence="7">
    <location>
        <begin position="223"/>
        <end position="243"/>
    </location>
</feature>
<proteinExistence type="predicted"/>
<dbReference type="OrthoDB" id="9986881at2759"/>
<dbReference type="GO" id="GO:0034599">
    <property type="term" value="P:cellular response to oxidative stress"/>
    <property type="evidence" value="ECO:0007669"/>
    <property type="project" value="EnsemblFungi"/>
</dbReference>
<feature type="transmembrane region" description="Helical" evidence="7">
    <location>
        <begin position="495"/>
        <end position="520"/>
    </location>
</feature>
<dbReference type="PROSITE" id="PS50850">
    <property type="entry name" value="MFS"/>
    <property type="match status" value="1"/>
</dbReference>
<dbReference type="EMBL" id="HG793127">
    <property type="protein sequence ID" value="CDK26967.1"/>
    <property type="molecule type" value="Genomic_DNA"/>
</dbReference>
<keyword evidence="5 7" id="KW-0472">Membrane</keyword>
<dbReference type="GO" id="GO:0015606">
    <property type="term" value="F:spermidine transmembrane transporter activity"/>
    <property type="evidence" value="ECO:0007669"/>
    <property type="project" value="EnsemblFungi"/>
</dbReference>